<dbReference type="PANTHER" id="PTHR24422:SF21">
    <property type="entry name" value="CHEMOTAXIS PROTEIN METHYLTRANSFERASE 1"/>
    <property type="match status" value="1"/>
</dbReference>
<comment type="caution">
    <text evidence="7">The sequence shown here is derived from an EMBL/GenBank/DDBJ whole genome shotgun (WGS) entry which is preliminary data.</text>
</comment>
<keyword evidence="5" id="KW-0949">S-adenosyl-L-methionine</keyword>
<organism evidence="7 8">
    <name type="scientific">Heliomicrobium undosum</name>
    <dbReference type="NCBI Taxonomy" id="121734"/>
    <lineage>
        <taxon>Bacteria</taxon>
        <taxon>Bacillati</taxon>
        <taxon>Bacillota</taxon>
        <taxon>Clostridia</taxon>
        <taxon>Eubacteriales</taxon>
        <taxon>Heliobacteriaceae</taxon>
        <taxon>Heliomicrobium</taxon>
    </lineage>
</organism>
<keyword evidence="8" id="KW-1185">Reference proteome</keyword>
<dbReference type="GO" id="GO:0032259">
    <property type="term" value="P:methylation"/>
    <property type="evidence" value="ECO:0007669"/>
    <property type="project" value="UniProtKB-KW"/>
</dbReference>
<evidence type="ECO:0000256" key="3">
    <source>
        <dbReference type="ARBA" id="ARBA00022603"/>
    </source>
</evidence>
<evidence type="ECO:0000313" key="7">
    <source>
        <dbReference type="EMBL" id="MZP29956.1"/>
    </source>
</evidence>
<sequence length="284" mass="33233">MSVSQDMKGFRLMQQYIERECGIHLDDDKAYLIEGRLGKLLAESGARDFEEFYHLLYKSRDRRMAEKVIDAITTNETMWFRDKTPWRILEDLLLPRFVEELRAGKRLRIRIWSAAASTGQEAYSTAMCIDRYLKDKAVAGISLDRFEIIATDISPAVLQVARSGKYDSISILRGLEAAYKDRYFQKEGRVWSIDERIRKAVRFERFNLQDPYHLLGSFDVIFCRYVAIYFSEMLKRDVFTRMAGQMNPGGVLFLGGSEIFTEYGERFQRKDHQGGIYYLVKREP</sequence>
<dbReference type="PANTHER" id="PTHR24422">
    <property type="entry name" value="CHEMOTAXIS PROTEIN METHYLTRANSFERASE"/>
    <property type="match status" value="1"/>
</dbReference>
<accession>A0A845L2P3</accession>
<dbReference type="PROSITE" id="PS50123">
    <property type="entry name" value="CHER"/>
    <property type="match status" value="1"/>
</dbReference>
<dbReference type="EC" id="2.1.1.80" evidence="2"/>
<dbReference type="InterPro" id="IPR050903">
    <property type="entry name" value="Bact_Chemotaxis_MeTrfase"/>
</dbReference>
<dbReference type="InterPro" id="IPR036804">
    <property type="entry name" value="CheR_N_sf"/>
</dbReference>
<evidence type="ECO:0000256" key="4">
    <source>
        <dbReference type="ARBA" id="ARBA00022679"/>
    </source>
</evidence>
<keyword evidence="3 7" id="KW-0489">Methyltransferase</keyword>
<dbReference type="InterPro" id="IPR022642">
    <property type="entry name" value="CheR_C"/>
</dbReference>
<dbReference type="GO" id="GO:0008983">
    <property type="term" value="F:protein-glutamate O-methyltransferase activity"/>
    <property type="evidence" value="ECO:0007669"/>
    <property type="project" value="UniProtKB-EC"/>
</dbReference>
<dbReference type="AlphaFoldDB" id="A0A845L2P3"/>
<dbReference type="SUPFAM" id="SSF47757">
    <property type="entry name" value="Chemotaxis receptor methyltransferase CheR, N-terminal domain"/>
    <property type="match status" value="1"/>
</dbReference>
<dbReference type="PRINTS" id="PR00996">
    <property type="entry name" value="CHERMTFRASE"/>
</dbReference>
<dbReference type="InterPro" id="IPR022641">
    <property type="entry name" value="CheR_N"/>
</dbReference>
<dbReference type="InterPro" id="IPR029063">
    <property type="entry name" value="SAM-dependent_MTases_sf"/>
</dbReference>
<dbReference type="Gene3D" id="1.10.155.10">
    <property type="entry name" value="Chemotaxis receptor methyltransferase CheR, N-terminal domain"/>
    <property type="match status" value="1"/>
</dbReference>
<keyword evidence="4 7" id="KW-0808">Transferase</keyword>
<protein>
    <recommendedName>
        <fullName evidence="2">protein-glutamate O-methyltransferase</fullName>
        <ecNumber evidence="2">2.1.1.80</ecNumber>
    </recommendedName>
</protein>
<comment type="catalytic activity">
    <reaction evidence="1">
        <text>L-glutamyl-[protein] + S-adenosyl-L-methionine = [protein]-L-glutamate 5-O-methyl ester + S-adenosyl-L-homocysteine</text>
        <dbReference type="Rhea" id="RHEA:24452"/>
        <dbReference type="Rhea" id="RHEA-COMP:10208"/>
        <dbReference type="Rhea" id="RHEA-COMP:10311"/>
        <dbReference type="ChEBI" id="CHEBI:29973"/>
        <dbReference type="ChEBI" id="CHEBI:57856"/>
        <dbReference type="ChEBI" id="CHEBI:59789"/>
        <dbReference type="ChEBI" id="CHEBI:82795"/>
        <dbReference type="EC" id="2.1.1.80"/>
    </reaction>
</comment>
<dbReference type="RefSeq" id="WP_161258319.1">
    <property type="nucleotide sequence ID" value="NZ_WXEY01000008.1"/>
</dbReference>
<evidence type="ECO:0000256" key="1">
    <source>
        <dbReference type="ARBA" id="ARBA00001541"/>
    </source>
</evidence>
<dbReference type="EMBL" id="WXEY01000008">
    <property type="protein sequence ID" value="MZP29956.1"/>
    <property type="molecule type" value="Genomic_DNA"/>
</dbReference>
<dbReference type="OrthoDB" id="9816309at2"/>
<evidence type="ECO:0000256" key="2">
    <source>
        <dbReference type="ARBA" id="ARBA00012534"/>
    </source>
</evidence>
<dbReference type="InterPro" id="IPR000780">
    <property type="entry name" value="CheR_MeTrfase"/>
</dbReference>
<dbReference type="SUPFAM" id="SSF53335">
    <property type="entry name" value="S-adenosyl-L-methionine-dependent methyltransferases"/>
    <property type="match status" value="1"/>
</dbReference>
<evidence type="ECO:0000313" key="8">
    <source>
        <dbReference type="Proteomes" id="UP000463470"/>
    </source>
</evidence>
<feature type="domain" description="CheR-type methyltransferase" evidence="6">
    <location>
        <begin position="1"/>
        <end position="283"/>
    </location>
</feature>
<reference evidence="7 8" key="1">
    <citation type="submission" date="2020-01" db="EMBL/GenBank/DDBJ databases">
        <title>Whole-genome sequence of Heliobacterium undosum DSM 13378.</title>
        <authorList>
            <person name="Kyndt J.A."/>
            <person name="Meyer T.E."/>
        </authorList>
    </citation>
    <scope>NUCLEOTIDE SEQUENCE [LARGE SCALE GENOMIC DNA]</scope>
    <source>
        <strain evidence="7 8">DSM 13378</strain>
    </source>
</reference>
<dbReference type="Pfam" id="PF01739">
    <property type="entry name" value="CheR"/>
    <property type="match status" value="1"/>
</dbReference>
<name>A0A845L2P3_9FIRM</name>
<evidence type="ECO:0000256" key="5">
    <source>
        <dbReference type="ARBA" id="ARBA00022691"/>
    </source>
</evidence>
<dbReference type="Gene3D" id="3.40.50.150">
    <property type="entry name" value="Vaccinia Virus protein VP39"/>
    <property type="match status" value="1"/>
</dbReference>
<dbReference type="Pfam" id="PF03705">
    <property type="entry name" value="CheR_N"/>
    <property type="match status" value="1"/>
</dbReference>
<gene>
    <name evidence="7" type="ORF">GTO91_09595</name>
</gene>
<dbReference type="SMART" id="SM00138">
    <property type="entry name" value="MeTrc"/>
    <property type="match status" value="1"/>
</dbReference>
<dbReference type="Proteomes" id="UP000463470">
    <property type="component" value="Unassembled WGS sequence"/>
</dbReference>
<proteinExistence type="predicted"/>
<evidence type="ECO:0000259" key="6">
    <source>
        <dbReference type="PROSITE" id="PS50123"/>
    </source>
</evidence>